<accession>A0A378YV41</accession>
<keyword evidence="3" id="KW-1185">Reference proteome</keyword>
<proteinExistence type="predicted"/>
<sequence>MNDHTPDTPDTTATPLTAEAAQELTAQIRACVEQVWALIEQAFTARAWVALGYPSWDAYCASEFDRSRLRIPREERAEVVASMREIGMSTRAIAAATGVSKGTVQNDLAAGGQDCPPGPVTGLDDKQYPTKPAARQGDSPSHADDSAAGTRRRRPITEAFDTTRYELGRRAESLARLAADDRFDRHAAQLAHRYRGDLIRARDAIQTVLDRLPDPTTKE</sequence>
<dbReference type="AlphaFoldDB" id="A0A378YV41"/>
<dbReference type="Proteomes" id="UP000255467">
    <property type="component" value="Unassembled WGS sequence"/>
</dbReference>
<name>A0A378YV41_9NOCA</name>
<evidence type="ECO:0000313" key="3">
    <source>
        <dbReference type="Proteomes" id="UP000255467"/>
    </source>
</evidence>
<dbReference type="OrthoDB" id="3358527at2"/>
<reference evidence="2 3" key="1">
    <citation type="submission" date="2018-06" db="EMBL/GenBank/DDBJ databases">
        <authorList>
            <consortium name="Pathogen Informatics"/>
            <person name="Doyle S."/>
        </authorList>
    </citation>
    <scope>NUCLEOTIDE SEQUENCE [LARGE SCALE GENOMIC DNA]</scope>
    <source>
        <strain evidence="2 3">NCTC1934</strain>
    </source>
</reference>
<evidence type="ECO:0000256" key="1">
    <source>
        <dbReference type="SAM" id="MobiDB-lite"/>
    </source>
</evidence>
<protein>
    <submittedName>
        <fullName evidence="2">Uncharacterized protein</fullName>
    </submittedName>
</protein>
<evidence type="ECO:0000313" key="2">
    <source>
        <dbReference type="EMBL" id="SUA80407.1"/>
    </source>
</evidence>
<organism evidence="2 3">
    <name type="scientific">Nocardia otitidiscaviarum</name>
    <dbReference type="NCBI Taxonomy" id="1823"/>
    <lineage>
        <taxon>Bacteria</taxon>
        <taxon>Bacillati</taxon>
        <taxon>Actinomycetota</taxon>
        <taxon>Actinomycetes</taxon>
        <taxon>Mycobacteriales</taxon>
        <taxon>Nocardiaceae</taxon>
        <taxon>Nocardia</taxon>
    </lineage>
</organism>
<gene>
    <name evidence="2" type="ORF">NCTC1934_04261</name>
</gene>
<dbReference type="RefSeq" id="WP_051038229.1">
    <property type="nucleotide sequence ID" value="NZ_UGRY01000002.1"/>
</dbReference>
<feature type="region of interest" description="Disordered" evidence="1">
    <location>
        <begin position="107"/>
        <end position="158"/>
    </location>
</feature>
<dbReference type="EMBL" id="UGRY01000002">
    <property type="protein sequence ID" value="SUA80407.1"/>
    <property type="molecule type" value="Genomic_DNA"/>
</dbReference>